<evidence type="ECO:0000313" key="19">
    <source>
        <dbReference type="Proteomes" id="UP000288669"/>
    </source>
</evidence>
<dbReference type="InterPro" id="IPR001341">
    <property type="entry name" value="Asp_kinase"/>
</dbReference>
<dbReference type="OrthoDB" id="9799110at2"/>
<dbReference type="CDD" id="cd04911">
    <property type="entry name" value="ACT_AKiii-YclM-BS_1"/>
    <property type="match status" value="1"/>
</dbReference>
<feature type="binding site" evidence="14">
    <location>
        <begin position="5"/>
        <end position="8"/>
    </location>
    <ligand>
        <name>ATP</name>
        <dbReference type="ChEBI" id="CHEBI:30616"/>
    </ligand>
</feature>
<dbReference type="PROSITE" id="PS51671">
    <property type="entry name" value="ACT"/>
    <property type="match status" value="1"/>
</dbReference>
<evidence type="ECO:0000256" key="2">
    <source>
        <dbReference type="ARBA" id="ARBA00004766"/>
    </source>
</evidence>
<dbReference type="GO" id="GO:0009090">
    <property type="term" value="P:homoserine biosynthetic process"/>
    <property type="evidence" value="ECO:0007669"/>
    <property type="project" value="TreeGrafter"/>
</dbReference>
<comment type="caution">
    <text evidence="18">The sequence shown here is derived from an EMBL/GenBank/DDBJ whole genome shotgun (WGS) entry which is preliminary data.</text>
</comment>
<dbReference type="GO" id="GO:0005524">
    <property type="term" value="F:ATP binding"/>
    <property type="evidence" value="ECO:0007669"/>
    <property type="project" value="UniProtKB-KW"/>
</dbReference>
<evidence type="ECO:0000256" key="1">
    <source>
        <dbReference type="ARBA" id="ARBA00003121"/>
    </source>
</evidence>
<evidence type="ECO:0000256" key="5">
    <source>
        <dbReference type="ARBA" id="ARBA00010122"/>
    </source>
</evidence>
<evidence type="ECO:0000256" key="6">
    <source>
        <dbReference type="ARBA" id="ARBA00022679"/>
    </source>
</evidence>
<feature type="domain" description="ACT" evidence="17">
    <location>
        <begin position="390"/>
        <end position="451"/>
    </location>
</feature>
<protein>
    <recommendedName>
        <fullName evidence="15">Aspartokinase</fullName>
        <ecNumber evidence="15">2.7.2.4</ecNumber>
    </recommendedName>
</protein>
<dbReference type="GO" id="GO:0004072">
    <property type="term" value="F:aspartate kinase activity"/>
    <property type="evidence" value="ECO:0007669"/>
    <property type="project" value="UniProtKB-EC"/>
</dbReference>
<dbReference type="GO" id="GO:0000287">
    <property type="term" value="F:magnesium ion binding"/>
    <property type="evidence" value="ECO:0007669"/>
    <property type="project" value="InterPro"/>
</dbReference>
<keyword evidence="10" id="KW-0220">Diaminopimelate biosynthesis</keyword>
<dbReference type="InterPro" id="IPR045865">
    <property type="entry name" value="ACT-like_dom_sf"/>
</dbReference>
<keyword evidence="11" id="KW-0786">Thiamine pyrophosphate</keyword>
<comment type="pathway">
    <text evidence="3 16">Amino-acid biosynthesis; L-methionine biosynthesis via de novo pathway; L-homoserine from L-aspartate: step 1/3.</text>
</comment>
<dbReference type="PROSITE" id="PS00324">
    <property type="entry name" value="ASPARTOKINASE"/>
    <property type="match status" value="1"/>
</dbReference>
<dbReference type="UniPathway" id="UPA00050">
    <property type="reaction ID" value="UER00461"/>
</dbReference>
<proteinExistence type="inferred from homology"/>
<comment type="catalytic activity">
    <reaction evidence="13 15">
        <text>L-aspartate + ATP = 4-phospho-L-aspartate + ADP</text>
        <dbReference type="Rhea" id="RHEA:23776"/>
        <dbReference type="ChEBI" id="CHEBI:29991"/>
        <dbReference type="ChEBI" id="CHEBI:30616"/>
        <dbReference type="ChEBI" id="CHEBI:57535"/>
        <dbReference type="ChEBI" id="CHEBI:456216"/>
        <dbReference type="EC" id="2.7.2.4"/>
    </reaction>
</comment>
<dbReference type="InterPro" id="IPR036393">
    <property type="entry name" value="AceGlu_kinase-like_sf"/>
</dbReference>
<dbReference type="InterPro" id="IPR035804">
    <property type="entry name" value="AKIII_YclM_N"/>
</dbReference>
<dbReference type="CDD" id="cd04245">
    <property type="entry name" value="AAK_AKiii-YclM-BS"/>
    <property type="match status" value="1"/>
</dbReference>
<dbReference type="InterPro" id="IPR002912">
    <property type="entry name" value="ACT_dom"/>
</dbReference>
<dbReference type="Pfam" id="PF00696">
    <property type="entry name" value="AA_kinase"/>
    <property type="match status" value="1"/>
</dbReference>
<dbReference type="RefSeq" id="WP_126822155.1">
    <property type="nucleotide sequence ID" value="NZ_JBHLWU010000001.1"/>
</dbReference>
<dbReference type="Gene3D" id="1.20.120.1320">
    <property type="entry name" value="Aspartokinase, catalytic domain"/>
    <property type="match status" value="1"/>
</dbReference>
<evidence type="ECO:0000256" key="10">
    <source>
        <dbReference type="ARBA" id="ARBA00022915"/>
    </source>
</evidence>
<accession>A0A430AIR1</accession>
<evidence type="ECO:0000256" key="16">
    <source>
        <dbReference type="RuleBase" id="RU004249"/>
    </source>
</evidence>
<dbReference type="FunFam" id="3.40.1160.10:FF:000027">
    <property type="entry name" value="Aspartokinase"/>
    <property type="match status" value="1"/>
</dbReference>
<comment type="function">
    <text evidence="1">Catalyzes the phosphorylation of the beta-carboxyl group of aspartic acid with ATP to yield 4-phospho-L-aspartate, which is involved in the branched biosynthetic pathway leading to the biosynthesis of amino acids threonine, isoleucine and methionine.</text>
</comment>
<keyword evidence="12" id="KW-0457">Lysine biosynthesis</keyword>
<dbReference type="InterPro" id="IPR054352">
    <property type="entry name" value="ACT_Aspartokinase"/>
</dbReference>
<dbReference type="InterPro" id="IPR042199">
    <property type="entry name" value="AsparK_Bifunc_asparK/hSer_DH"/>
</dbReference>
<dbReference type="InterPro" id="IPR005260">
    <property type="entry name" value="Asp_kin_monofn"/>
</dbReference>
<dbReference type="PANTHER" id="PTHR21499">
    <property type="entry name" value="ASPARTATE KINASE"/>
    <property type="match status" value="1"/>
</dbReference>
<sequence>MKVIKFGGSSLASATQLKKVLDIVKSDDKRKFVVVSAPGKRSTDDEKVTDMLIQYAEAYLANKEVNKYQEKIINRYADMVQELHLDSSVLTKISDSIKKLCHLDKTHPHRVLDTFKASGEDNNAKLVAAYFSSNGLPATYVNPKQAGLLVSDEPGCANVLDEAYEQLSNLHHIEGTLVIPGFFGYTKKGDICTFSRGGSDITGSIIAAGVHAELYENFTDVDAIYAAHPGIIDEPKKIDVLTFREMRELSYAGFGVFHDEALIPAFKANIPVVIKNTNNPSAPGTNIVASRATNPHESVIGIAGDAGFSSIYISKYLMNREVGFGRHVLAIFESLNLNYEHMPSGIDDISIVLRESQITSELEQILLERLKKELCLDEVKVRHGLSMIVVVGEGMKSRVGIAAKGTCALAKAGINLEMINQGSSEVSIIFGIKKEDEIDAIKALYHAYFNE</sequence>
<evidence type="ECO:0000313" key="18">
    <source>
        <dbReference type="EMBL" id="RSU07992.1"/>
    </source>
</evidence>
<organism evidence="18 19">
    <name type="scientific">Vagococcus entomophilus</name>
    <dbReference type="NCBI Taxonomy" id="1160095"/>
    <lineage>
        <taxon>Bacteria</taxon>
        <taxon>Bacillati</taxon>
        <taxon>Bacillota</taxon>
        <taxon>Bacilli</taxon>
        <taxon>Lactobacillales</taxon>
        <taxon>Enterococcaceae</taxon>
        <taxon>Vagococcus</taxon>
    </lineage>
</organism>
<dbReference type="GO" id="GO:0019877">
    <property type="term" value="P:diaminopimelate biosynthetic process"/>
    <property type="evidence" value="ECO:0007669"/>
    <property type="project" value="UniProtKB-KW"/>
</dbReference>
<dbReference type="EMBL" id="NGJZ01000001">
    <property type="protein sequence ID" value="RSU07992.1"/>
    <property type="molecule type" value="Genomic_DNA"/>
</dbReference>
<keyword evidence="9 14" id="KW-0067">ATP-binding</keyword>
<evidence type="ECO:0000256" key="14">
    <source>
        <dbReference type="PIRSR" id="PIRSR000726-1"/>
    </source>
</evidence>
<dbReference type="GO" id="GO:0009088">
    <property type="term" value="P:threonine biosynthetic process"/>
    <property type="evidence" value="ECO:0007669"/>
    <property type="project" value="UniProtKB-UniPathway"/>
</dbReference>
<dbReference type="InterPro" id="IPR018042">
    <property type="entry name" value="Aspartate_kinase_CS"/>
</dbReference>
<dbReference type="PROSITE" id="PS00187">
    <property type="entry name" value="TPP_ENZYMES"/>
    <property type="match status" value="1"/>
</dbReference>
<dbReference type="InterPro" id="IPR001048">
    <property type="entry name" value="Asp/Glu/Uridylate_kinase"/>
</dbReference>
<dbReference type="Pfam" id="PF22468">
    <property type="entry name" value="ACT_9"/>
    <property type="match status" value="1"/>
</dbReference>
<dbReference type="Gene3D" id="3.40.1160.10">
    <property type="entry name" value="Acetylglutamate kinase-like"/>
    <property type="match status" value="1"/>
</dbReference>
<dbReference type="NCBIfam" id="TIGR00657">
    <property type="entry name" value="asp_kinases"/>
    <property type="match status" value="1"/>
</dbReference>
<keyword evidence="16" id="KW-0028">Amino-acid biosynthesis</keyword>
<gene>
    <name evidence="18" type="ORF">CBF30_01765</name>
</gene>
<reference evidence="18 19" key="1">
    <citation type="submission" date="2017-05" db="EMBL/GenBank/DDBJ databases">
        <title>Vagococcus spp. assemblies.</title>
        <authorList>
            <person name="Gulvik C.A."/>
        </authorList>
    </citation>
    <scope>NUCLEOTIDE SEQUENCE [LARGE SCALE GENOMIC DNA]</scope>
    <source>
        <strain evidence="18 19">DSM 24756</strain>
    </source>
</reference>
<feature type="binding site" evidence="14">
    <location>
        <begin position="219"/>
        <end position="220"/>
    </location>
    <ligand>
        <name>ATP</name>
        <dbReference type="ChEBI" id="CHEBI:30616"/>
    </ligand>
</feature>
<dbReference type="UniPathway" id="UPA00051">
    <property type="reaction ID" value="UER00462"/>
</dbReference>
<evidence type="ECO:0000256" key="7">
    <source>
        <dbReference type="ARBA" id="ARBA00022741"/>
    </source>
</evidence>
<dbReference type="CDD" id="cd04916">
    <property type="entry name" value="ACT_AKiii-YclM-BS_2"/>
    <property type="match status" value="1"/>
</dbReference>
<dbReference type="PANTHER" id="PTHR21499:SF67">
    <property type="entry name" value="ASPARTOKINASE 3"/>
    <property type="match status" value="1"/>
</dbReference>
<comment type="pathway">
    <text evidence="4 16">Amino-acid biosynthesis; L-threonine biosynthesis; L-threonine from L-aspartate: step 1/5.</text>
</comment>
<dbReference type="GO" id="GO:0009089">
    <property type="term" value="P:lysine biosynthetic process via diaminopimelate"/>
    <property type="evidence" value="ECO:0007669"/>
    <property type="project" value="UniProtKB-UniPathway"/>
</dbReference>
<dbReference type="InterPro" id="IPR000399">
    <property type="entry name" value="TPP-bd_CS"/>
</dbReference>
<keyword evidence="6 15" id="KW-0808">Transferase</keyword>
<comment type="pathway">
    <text evidence="2 16">Amino-acid biosynthesis; L-lysine biosynthesis via DAP pathway; (S)-tetrahydrodipicolinate from L-aspartate: step 1/4.</text>
</comment>
<evidence type="ECO:0000256" key="9">
    <source>
        <dbReference type="ARBA" id="ARBA00022840"/>
    </source>
</evidence>
<evidence type="ECO:0000256" key="15">
    <source>
        <dbReference type="RuleBase" id="RU003448"/>
    </source>
</evidence>
<dbReference type="FunFam" id="3.30.2130.10:FF:000001">
    <property type="entry name" value="Bifunctional aspartokinase/homoserine dehydrogenase"/>
    <property type="match status" value="1"/>
</dbReference>
<evidence type="ECO:0000256" key="11">
    <source>
        <dbReference type="ARBA" id="ARBA00023052"/>
    </source>
</evidence>
<keyword evidence="19" id="KW-1185">Reference proteome</keyword>
<evidence type="ECO:0000256" key="13">
    <source>
        <dbReference type="ARBA" id="ARBA00047872"/>
    </source>
</evidence>
<evidence type="ECO:0000256" key="8">
    <source>
        <dbReference type="ARBA" id="ARBA00022777"/>
    </source>
</evidence>
<dbReference type="GO" id="GO:0030976">
    <property type="term" value="F:thiamine pyrophosphate binding"/>
    <property type="evidence" value="ECO:0007669"/>
    <property type="project" value="InterPro"/>
</dbReference>
<dbReference type="GO" id="GO:0005829">
    <property type="term" value="C:cytosol"/>
    <property type="evidence" value="ECO:0007669"/>
    <property type="project" value="TreeGrafter"/>
</dbReference>
<keyword evidence="8 15" id="KW-0418">Kinase</keyword>
<dbReference type="AlphaFoldDB" id="A0A430AIR1"/>
<dbReference type="NCBIfam" id="NF006540">
    <property type="entry name" value="PRK09034.1"/>
    <property type="match status" value="1"/>
</dbReference>
<feature type="binding site" evidence="14">
    <location>
        <position position="120"/>
    </location>
    <ligand>
        <name>substrate</name>
    </ligand>
</feature>
<evidence type="ECO:0000256" key="4">
    <source>
        <dbReference type="ARBA" id="ARBA00005139"/>
    </source>
</evidence>
<dbReference type="SUPFAM" id="SSF53633">
    <property type="entry name" value="Carbamate kinase-like"/>
    <property type="match status" value="1"/>
</dbReference>
<dbReference type="Proteomes" id="UP000288669">
    <property type="component" value="Unassembled WGS sequence"/>
</dbReference>
<dbReference type="EC" id="2.7.2.4" evidence="15"/>
<evidence type="ECO:0000256" key="12">
    <source>
        <dbReference type="ARBA" id="ARBA00023154"/>
    </source>
</evidence>
<feature type="binding site" evidence="14">
    <location>
        <position position="49"/>
    </location>
    <ligand>
        <name>substrate</name>
    </ligand>
</feature>
<evidence type="ECO:0000259" key="17">
    <source>
        <dbReference type="PROSITE" id="PS51671"/>
    </source>
</evidence>
<dbReference type="PIRSF" id="PIRSF000726">
    <property type="entry name" value="Asp_kin"/>
    <property type="match status" value="1"/>
</dbReference>
<name>A0A430AIR1_9ENTE</name>
<dbReference type="Gene3D" id="3.30.2130.10">
    <property type="entry name" value="VC0802-like"/>
    <property type="match status" value="1"/>
</dbReference>
<dbReference type="UniPathway" id="UPA00034">
    <property type="reaction ID" value="UER00015"/>
</dbReference>
<feature type="binding site" evidence="14">
    <location>
        <position position="225"/>
    </location>
    <ligand>
        <name>ATP</name>
        <dbReference type="ChEBI" id="CHEBI:30616"/>
    </ligand>
</feature>
<comment type="similarity">
    <text evidence="5 15">Belongs to the aspartokinase family.</text>
</comment>
<dbReference type="SUPFAM" id="SSF55021">
    <property type="entry name" value="ACT-like"/>
    <property type="match status" value="2"/>
</dbReference>
<evidence type="ECO:0000256" key="3">
    <source>
        <dbReference type="ARBA" id="ARBA00004986"/>
    </source>
</evidence>
<keyword evidence="7 14" id="KW-0547">Nucleotide-binding</keyword>